<gene>
    <name evidence="1" type="ORF">NLG97_g3515</name>
</gene>
<protein>
    <submittedName>
        <fullName evidence="1">Uncharacterized protein</fullName>
    </submittedName>
</protein>
<comment type="caution">
    <text evidence="1">The sequence shown here is derived from an EMBL/GenBank/DDBJ whole genome shotgun (WGS) entry which is preliminary data.</text>
</comment>
<proteinExistence type="predicted"/>
<reference evidence="1" key="1">
    <citation type="submission" date="2022-07" db="EMBL/GenBank/DDBJ databases">
        <title>Genome Sequence of Lecanicillium saksenae.</title>
        <authorList>
            <person name="Buettner E."/>
        </authorList>
    </citation>
    <scope>NUCLEOTIDE SEQUENCE</scope>
    <source>
        <strain evidence="1">VT-O1</strain>
    </source>
</reference>
<dbReference type="EMBL" id="JANAKD010000296">
    <property type="protein sequence ID" value="KAJ3495274.1"/>
    <property type="molecule type" value="Genomic_DNA"/>
</dbReference>
<keyword evidence="2" id="KW-1185">Reference proteome</keyword>
<name>A0ACC1QZ33_9HYPO</name>
<evidence type="ECO:0000313" key="2">
    <source>
        <dbReference type="Proteomes" id="UP001148737"/>
    </source>
</evidence>
<sequence>MSRNPVGLALAALLAVAQFACALSNDGFSPQVGEMSVVFPQNDTYAVVSPFPIIFGYQNAPALLSYNSELSWRVECYQNSLYGADRINGYDYAEVTSGDFYVLNSSKTLQDFLPSGDKNPKGPYAYWRGEQDACSLSWTFHYWTICSKQPDGATLIQAGVGERSGKVYFTTRPGAKLPKDAIRDYQGCAVKGTAEQVLNSSISCPDLLTQPEAQPCKLDVKAVASSLAAAAVSPTTSFTGTSTPTSTTSATSTTSDTAKSTPKATSSTKPQSDGGGAPPKNENKNSATTLLARDSTLMFWGFQVALLFAILY</sequence>
<evidence type="ECO:0000313" key="1">
    <source>
        <dbReference type="EMBL" id="KAJ3495274.1"/>
    </source>
</evidence>
<organism evidence="1 2">
    <name type="scientific">Lecanicillium saksenae</name>
    <dbReference type="NCBI Taxonomy" id="468837"/>
    <lineage>
        <taxon>Eukaryota</taxon>
        <taxon>Fungi</taxon>
        <taxon>Dikarya</taxon>
        <taxon>Ascomycota</taxon>
        <taxon>Pezizomycotina</taxon>
        <taxon>Sordariomycetes</taxon>
        <taxon>Hypocreomycetidae</taxon>
        <taxon>Hypocreales</taxon>
        <taxon>Cordycipitaceae</taxon>
        <taxon>Lecanicillium</taxon>
    </lineage>
</organism>
<accession>A0ACC1QZ33</accession>
<dbReference type="Proteomes" id="UP001148737">
    <property type="component" value="Unassembled WGS sequence"/>
</dbReference>